<dbReference type="InterPro" id="IPR004027">
    <property type="entry name" value="SEC_C_motif"/>
</dbReference>
<gene>
    <name evidence="2" type="ORF">IAA81_10730</name>
</gene>
<name>A0A9D9HS00_9SPIR</name>
<dbReference type="NCBIfam" id="NF002486">
    <property type="entry name" value="PRK01752.1"/>
    <property type="match status" value="1"/>
</dbReference>
<comment type="caution">
    <text evidence="2">The sequence shown here is derived from an EMBL/GenBank/DDBJ whole genome shotgun (WGS) entry which is preliminary data.</text>
</comment>
<reference evidence="2" key="2">
    <citation type="journal article" date="2021" name="PeerJ">
        <title>Extensive microbial diversity within the chicken gut microbiome revealed by metagenomics and culture.</title>
        <authorList>
            <person name="Gilroy R."/>
            <person name="Ravi A."/>
            <person name="Getino M."/>
            <person name="Pursley I."/>
            <person name="Horton D.L."/>
            <person name="Alikhan N.F."/>
            <person name="Baker D."/>
            <person name="Gharbi K."/>
            <person name="Hall N."/>
            <person name="Watson M."/>
            <person name="Adriaenssens E.M."/>
            <person name="Foster-Nyarko E."/>
            <person name="Jarju S."/>
            <person name="Secka A."/>
            <person name="Antonio M."/>
            <person name="Oren A."/>
            <person name="Chaudhuri R.R."/>
            <person name="La Ragione R."/>
            <person name="Hildebrand F."/>
            <person name="Pallen M.J."/>
        </authorList>
    </citation>
    <scope>NUCLEOTIDE SEQUENCE</scope>
    <source>
        <strain evidence="2">10532</strain>
    </source>
</reference>
<dbReference type="Gene3D" id="3.10.450.50">
    <property type="match status" value="1"/>
</dbReference>
<evidence type="ECO:0000313" key="2">
    <source>
        <dbReference type="EMBL" id="MBO8458679.1"/>
    </source>
</evidence>
<dbReference type="Pfam" id="PF17775">
    <property type="entry name" value="YchJ_M-like"/>
    <property type="match status" value="1"/>
</dbReference>
<dbReference type="SUPFAM" id="SSF103642">
    <property type="entry name" value="Sec-C motif"/>
    <property type="match status" value="2"/>
</dbReference>
<reference evidence="2" key="1">
    <citation type="submission" date="2020-10" db="EMBL/GenBank/DDBJ databases">
        <authorList>
            <person name="Gilroy R."/>
        </authorList>
    </citation>
    <scope>NUCLEOTIDE SEQUENCE</scope>
    <source>
        <strain evidence="2">10532</strain>
    </source>
</reference>
<organism evidence="2 3">
    <name type="scientific">Candidatus Gallitreponema excrementavium</name>
    <dbReference type="NCBI Taxonomy" id="2840840"/>
    <lineage>
        <taxon>Bacteria</taxon>
        <taxon>Pseudomonadati</taxon>
        <taxon>Spirochaetota</taxon>
        <taxon>Spirochaetia</taxon>
        <taxon>Spirochaetales</taxon>
        <taxon>Candidatus Gallitreponema</taxon>
    </lineage>
</organism>
<dbReference type="EMBL" id="JADIMM010000119">
    <property type="protein sequence ID" value="MBO8458679.1"/>
    <property type="molecule type" value="Genomic_DNA"/>
</dbReference>
<evidence type="ECO:0000259" key="1">
    <source>
        <dbReference type="Pfam" id="PF17775"/>
    </source>
</evidence>
<sequence>MIKENEKCPCGSGLDYGLCCGQYISGAKDAPTAEALMRSRYTAYVVHEIDYIMDTCTRSDKEREIDREATEKWSRDSQWMGLKILKTEKGKEEDTEGVVEFTATYSQKGLVDVHHEVAKFVKQAGFWMYDTGHVAPVTVVRDSPKVGRNDPCPCGSGKKYKKCCGA</sequence>
<dbReference type="InterPro" id="IPR048469">
    <property type="entry name" value="YchJ-like_M"/>
</dbReference>
<dbReference type="AlphaFoldDB" id="A0A9D9HS00"/>
<protein>
    <submittedName>
        <fullName evidence="2">YchJ family protein</fullName>
    </submittedName>
</protein>
<proteinExistence type="predicted"/>
<dbReference type="Pfam" id="PF02810">
    <property type="entry name" value="SEC-C"/>
    <property type="match status" value="2"/>
</dbReference>
<dbReference type="Proteomes" id="UP000823638">
    <property type="component" value="Unassembled WGS sequence"/>
</dbReference>
<accession>A0A9D9HS00</accession>
<dbReference type="PANTHER" id="PTHR33747">
    <property type="entry name" value="UPF0225 PROTEIN SCO1677"/>
    <property type="match status" value="1"/>
</dbReference>
<dbReference type="SUPFAM" id="SSF54427">
    <property type="entry name" value="NTF2-like"/>
    <property type="match status" value="1"/>
</dbReference>
<evidence type="ECO:0000313" key="3">
    <source>
        <dbReference type="Proteomes" id="UP000823638"/>
    </source>
</evidence>
<dbReference type="PANTHER" id="PTHR33747:SF1">
    <property type="entry name" value="ADENYLATE CYCLASE-ASSOCIATED CAP C-TERMINAL DOMAIN-CONTAINING PROTEIN"/>
    <property type="match status" value="1"/>
</dbReference>
<feature type="domain" description="YchJ-like middle NTF2-like" evidence="1">
    <location>
        <begin position="32"/>
        <end position="132"/>
    </location>
</feature>
<dbReference type="InterPro" id="IPR032710">
    <property type="entry name" value="NTF2-like_dom_sf"/>
</dbReference>
<dbReference type="NCBIfam" id="NF002449">
    <property type="entry name" value="PRK01617.1"/>
    <property type="match status" value="1"/>
</dbReference>